<dbReference type="RefSeq" id="WP_026642781.1">
    <property type="nucleotide sequence ID" value="NZ_JAXEUP010000004.1"/>
</dbReference>
<dbReference type="SUPFAM" id="SSF47413">
    <property type="entry name" value="lambda repressor-like DNA-binding domains"/>
    <property type="match status" value="1"/>
</dbReference>
<dbReference type="PROSITE" id="PS50943">
    <property type="entry name" value="HTH_CROC1"/>
    <property type="match status" value="1"/>
</dbReference>
<evidence type="ECO:0000259" key="3">
    <source>
        <dbReference type="PROSITE" id="PS50943"/>
    </source>
</evidence>
<dbReference type="SMART" id="SM00530">
    <property type="entry name" value="HTH_XRE"/>
    <property type="match status" value="1"/>
</dbReference>
<keyword evidence="2" id="KW-1133">Transmembrane helix</keyword>
<evidence type="ECO:0000256" key="2">
    <source>
        <dbReference type="SAM" id="Phobius"/>
    </source>
</evidence>
<dbReference type="Gene3D" id="1.10.260.40">
    <property type="entry name" value="lambda repressor-like DNA-binding domains"/>
    <property type="match status" value="1"/>
</dbReference>
<dbReference type="OrthoDB" id="9801008at2"/>
<feature type="transmembrane region" description="Helical" evidence="2">
    <location>
        <begin position="311"/>
        <end position="331"/>
    </location>
</feature>
<accession>A0A087EKD4</accession>
<feature type="domain" description="HTH cro/C1-type" evidence="3">
    <location>
        <begin position="7"/>
        <end position="61"/>
    </location>
</feature>
<organism evidence="4 5">
    <name type="scientific">Bifidobacterium tsurumiense</name>
    <dbReference type="NCBI Taxonomy" id="356829"/>
    <lineage>
        <taxon>Bacteria</taxon>
        <taxon>Bacillati</taxon>
        <taxon>Actinomycetota</taxon>
        <taxon>Actinomycetes</taxon>
        <taxon>Bifidobacteriales</taxon>
        <taxon>Bifidobacteriaceae</taxon>
        <taxon>Bifidobacterium</taxon>
    </lineage>
</organism>
<dbReference type="GO" id="GO:0003677">
    <property type="term" value="F:DNA binding"/>
    <property type="evidence" value="ECO:0007669"/>
    <property type="project" value="UniProtKB-KW"/>
</dbReference>
<dbReference type="AlphaFoldDB" id="A0A087EKD4"/>
<evidence type="ECO:0000313" key="4">
    <source>
        <dbReference type="EMBL" id="KFJ08235.1"/>
    </source>
</evidence>
<dbReference type="CDD" id="cd00093">
    <property type="entry name" value="HTH_XRE"/>
    <property type="match status" value="1"/>
</dbReference>
<dbReference type="InterPro" id="IPR010982">
    <property type="entry name" value="Lambda_DNA-bd_dom_sf"/>
</dbReference>
<feature type="transmembrane region" description="Helical" evidence="2">
    <location>
        <begin position="101"/>
        <end position="122"/>
    </location>
</feature>
<sequence>MGFTQNLQYLRSSRNLTQERLAMLLGVSRQAISKWESGKAYPEMDKLLVICDVFGCSLDDLVMGDVRGLQSTSSSERLSVTAPTEGPVEDMVGYGDHMRRFALRMTLGIFSMILGIAAANLFDSENSIIGKTPLNEFLMPLCVFIGVAIGLALLIPTGMAHGDFKHRHPFIEDFYTNEDRSRASRQLAYGVVGGLVAVIVGFLVMVYCSEVLGVSDGWPVAIMLSCGALGVGSVTYFGIMHSSLDIEKYNATDEHGDVSESNRDAYYNKLTGAVCGIIMMISTIIGLWILFTGDMPSDATDWSNGWGSGHGLFWLAWVIGGLCCAIASILIQMFKDHKER</sequence>
<dbReference type="InterPro" id="IPR001387">
    <property type="entry name" value="Cro/C1-type_HTH"/>
</dbReference>
<evidence type="ECO:0000256" key="1">
    <source>
        <dbReference type="ARBA" id="ARBA00023125"/>
    </source>
</evidence>
<dbReference type="PANTHER" id="PTHR46558:SF4">
    <property type="entry name" value="DNA-BIDING PHAGE PROTEIN"/>
    <property type="match status" value="1"/>
</dbReference>
<feature type="transmembrane region" description="Helical" evidence="2">
    <location>
        <begin position="187"/>
        <end position="206"/>
    </location>
</feature>
<proteinExistence type="predicted"/>
<keyword evidence="2" id="KW-0812">Transmembrane</keyword>
<dbReference type="EMBL" id="JGZU01000003">
    <property type="protein sequence ID" value="KFJ08235.1"/>
    <property type="molecule type" value="Genomic_DNA"/>
</dbReference>
<feature type="transmembrane region" description="Helical" evidence="2">
    <location>
        <begin position="218"/>
        <end position="239"/>
    </location>
</feature>
<feature type="transmembrane region" description="Helical" evidence="2">
    <location>
        <begin position="270"/>
        <end position="291"/>
    </location>
</feature>
<comment type="caution">
    <text evidence="4">The sequence shown here is derived from an EMBL/GenBank/DDBJ whole genome shotgun (WGS) entry which is preliminary data.</text>
</comment>
<evidence type="ECO:0000313" key="5">
    <source>
        <dbReference type="Proteomes" id="UP000029080"/>
    </source>
</evidence>
<keyword evidence="2" id="KW-0472">Membrane</keyword>
<dbReference type="Pfam" id="PF01381">
    <property type="entry name" value="HTH_3"/>
    <property type="match status" value="1"/>
</dbReference>
<gene>
    <name evidence="4" type="ORF">BITS_0571</name>
</gene>
<dbReference type="STRING" id="356829.BITS_0571"/>
<keyword evidence="5" id="KW-1185">Reference proteome</keyword>
<feature type="transmembrane region" description="Helical" evidence="2">
    <location>
        <begin position="137"/>
        <end position="155"/>
    </location>
</feature>
<keyword evidence="1" id="KW-0238">DNA-binding</keyword>
<protein>
    <submittedName>
        <fullName evidence="4">Transcriptional regulator</fullName>
    </submittedName>
</protein>
<dbReference type="eggNOG" id="COG1476">
    <property type="taxonomic scope" value="Bacteria"/>
</dbReference>
<reference evidence="4 5" key="1">
    <citation type="submission" date="2014-03" db="EMBL/GenBank/DDBJ databases">
        <title>Genomics of Bifidobacteria.</title>
        <authorList>
            <person name="Ventura M."/>
            <person name="Milani C."/>
            <person name="Lugli G.A."/>
        </authorList>
    </citation>
    <scope>NUCLEOTIDE SEQUENCE [LARGE SCALE GENOMIC DNA]</scope>
    <source>
        <strain evidence="4 5">JCM 13495</strain>
    </source>
</reference>
<dbReference type="PANTHER" id="PTHR46558">
    <property type="entry name" value="TRACRIPTIONAL REGULATORY PROTEIN-RELATED-RELATED"/>
    <property type="match status" value="1"/>
</dbReference>
<name>A0A087EKD4_9BIFI</name>
<dbReference type="Proteomes" id="UP000029080">
    <property type="component" value="Unassembled WGS sequence"/>
</dbReference>